<dbReference type="InterPro" id="IPR002220">
    <property type="entry name" value="DapA-like"/>
</dbReference>
<dbReference type="GO" id="GO:0005737">
    <property type="term" value="C:cytoplasm"/>
    <property type="evidence" value="ECO:0007669"/>
    <property type="project" value="UniProtKB-SubCell"/>
</dbReference>
<evidence type="ECO:0000256" key="1">
    <source>
        <dbReference type="ARBA" id="ARBA00004496"/>
    </source>
</evidence>
<comment type="similarity">
    <text evidence="3">Belongs to the DapA family. NanA subfamily.</text>
</comment>
<name>A0A8C0A9J6_BOSMU</name>
<gene>
    <name evidence="18" type="primary">NPL</name>
</gene>
<evidence type="ECO:0000256" key="14">
    <source>
        <dbReference type="ARBA" id="ARBA00042218"/>
    </source>
</evidence>
<evidence type="ECO:0000256" key="7">
    <source>
        <dbReference type="ARBA" id="ARBA00023239"/>
    </source>
</evidence>
<evidence type="ECO:0000256" key="6">
    <source>
        <dbReference type="ARBA" id="ARBA00022490"/>
    </source>
</evidence>
<evidence type="ECO:0000256" key="3">
    <source>
        <dbReference type="ARBA" id="ARBA00006324"/>
    </source>
</evidence>
<dbReference type="GeneTree" id="ENSGT00530000063604"/>
<evidence type="ECO:0000313" key="18">
    <source>
        <dbReference type="Ensembl" id="ENSBGRP00000017586.1"/>
    </source>
</evidence>
<keyword evidence="9" id="KW-0119">Carbohydrate metabolism</keyword>
<accession>A0A8C0A9J6</accession>
<evidence type="ECO:0000256" key="8">
    <source>
        <dbReference type="ARBA" id="ARBA00023270"/>
    </source>
</evidence>
<evidence type="ECO:0000256" key="11">
    <source>
        <dbReference type="ARBA" id="ARBA00041211"/>
    </source>
</evidence>
<dbReference type="FunFam" id="3.20.20.70:FF:000133">
    <property type="entry name" value="N-acetylneuraminate pyruvate lyase"/>
    <property type="match status" value="1"/>
</dbReference>
<dbReference type="SUPFAM" id="SSF51569">
    <property type="entry name" value="Aldolase"/>
    <property type="match status" value="1"/>
</dbReference>
<evidence type="ECO:0000313" key="19">
    <source>
        <dbReference type="Proteomes" id="UP000694520"/>
    </source>
</evidence>
<organism evidence="18 19">
    <name type="scientific">Bos mutus grunniens</name>
    <name type="common">Wild yak</name>
    <name type="synonym">Bos grunniens</name>
    <dbReference type="NCBI Taxonomy" id="30521"/>
    <lineage>
        <taxon>Eukaryota</taxon>
        <taxon>Metazoa</taxon>
        <taxon>Chordata</taxon>
        <taxon>Craniata</taxon>
        <taxon>Vertebrata</taxon>
        <taxon>Euteleostomi</taxon>
        <taxon>Mammalia</taxon>
        <taxon>Eutheria</taxon>
        <taxon>Laurasiatheria</taxon>
        <taxon>Artiodactyla</taxon>
        <taxon>Ruminantia</taxon>
        <taxon>Pecora</taxon>
        <taxon>Bovidae</taxon>
        <taxon>Bovinae</taxon>
        <taxon>Bos</taxon>
    </lineage>
</organism>
<dbReference type="PANTHER" id="PTHR12128">
    <property type="entry name" value="DIHYDRODIPICOLINATE SYNTHASE"/>
    <property type="match status" value="1"/>
</dbReference>
<evidence type="ECO:0000256" key="9">
    <source>
        <dbReference type="ARBA" id="ARBA00023277"/>
    </source>
</evidence>
<protein>
    <recommendedName>
        <fullName evidence="10">N-acetylneuraminate lyase</fullName>
        <ecNumber evidence="5">4.1.3.3</ecNumber>
    </recommendedName>
    <alternativeName>
        <fullName evidence="16">N-acetylneuraminate pyruvate-lyase</fullName>
    </alternativeName>
    <alternativeName>
        <fullName evidence="11">N-acetylneuraminic acid aldolase</fullName>
    </alternativeName>
    <alternativeName>
        <fullName evidence="15">Sialate lyase</fullName>
    </alternativeName>
    <alternativeName>
        <fullName evidence="12">Sialate-pyruvate lyase</fullName>
    </alternativeName>
    <alternativeName>
        <fullName evidence="13">Sialic acid aldolase</fullName>
    </alternativeName>
    <alternativeName>
        <fullName evidence="14">Sialic acid lyase</fullName>
    </alternativeName>
</protein>
<keyword evidence="7" id="KW-0456">Lyase</keyword>
<sequence>MFSRHLSNSMASPKKKLQGLVAATITPMTEHGEINFSVIGRYVDYLVEEQGVKNVFVNGTTGEGLSLSISERCRVAEEWVTKGRNKLDQIVIHVGALSLKESQELAQHAAEIGADGIAVIAPFFLKPWNKDVLINFLKEVAAAAPALPFYYYHIPALTGVKIRAEELLDGIQDKIPSFQGLKFSDTDLLDFGQCVDQNRQRQFAFLFGVDEQLLSALVMGATGAVGSTYNYLGKKTKQMLEAFERKDFSSALNHQFCIQRFINFVVKLGKFPSLLLGRVWRLPRWHSDKESTCQCRRCKTLGFDPGLGRSPGVGNGNPAPVFLPGKKSHEQRSLAGYIPWDCKELNTTEQLNTRCWESFRESNEGLSSLCPRVQQEHLLISCKQGSIPNANFQSQSYKTVK</sequence>
<dbReference type="Proteomes" id="UP000694520">
    <property type="component" value="Chromosome 14"/>
</dbReference>
<dbReference type="PRINTS" id="PR00146">
    <property type="entry name" value="DHPICSNTHASE"/>
</dbReference>
<evidence type="ECO:0000256" key="2">
    <source>
        <dbReference type="ARBA" id="ARBA00004878"/>
    </source>
</evidence>
<dbReference type="PANTHER" id="PTHR12128:SF21">
    <property type="entry name" value="N-ACETYLNEURAMINATE LYASE"/>
    <property type="match status" value="1"/>
</dbReference>
<comment type="subunit">
    <text evidence="4">Homotetramer.</text>
</comment>
<evidence type="ECO:0000256" key="10">
    <source>
        <dbReference type="ARBA" id="ARBA00039936"/>
    </source>
</evidence>
<evidence type="ECO:0000256" key="16">
    <source>
        <dbReference type="ARBA" id="ARBA00043127"/>
    </source>
</evidence>
<evidence type="ECO:0000256" key="13">
    <source>
        <dbReference type="ARBA" id="ARBA00041560"/>
    </source>
</evidence>
<keyword evidence="6" id="KW-0963">Cytoplasm</keyword>
<evidence type="ECO:0000256" key="17">
    <source>
        <dbReference type="ARBA" id="ARBA00044906"/>
    </source>
</evidence>
<evidence type="ECO:0000256" key="12">
    <source>
        <dbReference type="ARBA" id="ARBA00041376"/>
    </source>
</evidence>
<dbReference type="InterPro" id="IPR013785">
    <property type="entry name" value="Aldolase_TIM"/>
</dbReference>
<reference evidence="18" key="1">
    <citation type="submission" date="2019-05" db="EMBL/GenBank/DDBJ databases">
        <authorList>
            <person name="Zhang S."/>
            <person name="Liu J."/>
        </authorList>
    </citation>
    <scope>NUCLEOTIDE SEQUENCE [LARGE SCALE GENOMIC DNA]</scope>
</reference>
<evidence type="ECO:0000256" key="5">
    <source>
        <dbReference type="ARBA" id="ARBA00012911"/>
    </source>
</evidence>
<dbReference type="Pfam" id="PF00701">
    <property type="entry name" value="DHDPS"/>
    <property type="match status" value="1"/>
</dbReference>
<reference evidence="18" key="2">
    <citation type="submission" date="2025-08" db="UniProtKB">
        <authorList>
            <consortium name="Ensembl"/>
        </authorList>
    </citation>
    <scope>IDENTIFICATION</scope>
</reference>
<dbReference type="Gene3D" id="3.20.20.70">
    <property type="entry name" value="Aldolase class I"/>
    <property type="match status" value="1"/>
</dbReference>
<evidence type="ECO:0000256" key="15">
    <source>
        <dbReference type="ARBA" id="ARBA00042346"/>
    </source>
</evidence>
<keyword evidence="19" id="KW-1185">Reference proteome</keyword>
<comment type="subcellular location">
    <subcellularLocation>
        <location evidence="1">Cytoplasm</location>
    </subcellularLocation>
</comment>
<keyword evidence="8" id="KW-0704">Schiff base</keyword>
<dbReference type="GO" id="GO:0008747">
    <property type="term" value="F:N-acetylneuraminate lyase activity"/>
    <property type="evidence" value="ECO:0007669"/>
    <property type="project" value="UniProtKB-EC"/>
</dbReference>
<reference evidence="18" key="3">
    <citation type="submission" date="2025-09" db="UniProtKB">
        <authorList>
            <consortium name="Ensembl"/>
        </authorList>
    </citation>
    <scope>IDENTIFICATION</scope>
</reference>
<proteinExistence type="inferred from homology"/>
<dbReference type="SMART" id="SM01130">
    <property type="entry name" value="DHDPS"/>
    <property type="match status" value="1"/>
</dbReference>
<evidence type="ECO:0000256" key="4">
    <source>
        <dbReference type="ARBA" id="ARBA00011881"/>
    </source>
</evidence>
<dbReference type="AlphaFoldDB" id="A0A8C0A9J6"/>
<dbReference type="EC" id="4.1.3.3" evidence="5"/>
<comment type="pathway">
    <text evidence="2">Amino-sugar metabolism; N-acetylneuraminate degradation.</text>
</comment>
<dbReference type="Ensembl" id="ENSBGRT00000020361.1">
    <property type="protein sequence ID" value="ENSBGRP00000017586.1"/>
    <property type="gene ID" value="ENSBGRG00000010902.1"/>
</dbReference>
<comment type="catalytic activity">
    <reaction evidence="17">
        <text>aceneuramate = aldehydo-N-acetyl-D-mannosamine + pyruvate</text>
        <dbReference type="Rhea" id="RHEA:23296"/>
        <dbReference type="ChEBI" id="CHEBI:15361"/>
        <dbReference type="ChEBI" id="CHEBI:17122"/>
        <dbReference type="ChEBI" id="CHEBI:173083"/>
        <dbReference type="EC" id="4.1.3.3"/>
    </reaction>
</comment>